<keyword evidence="4" id="KW-1003">Cell membrane</keyword>
<evidence type="ECO:0000256" key="6">
    <source>
        <dbReference type="ARBA" id="ARBA00022692"/>
    </source>
</evidence>
<dbReference type="GO" id="GO:0015031">
    <property type="term" value="P:protein transport"/>
    <property type="evidence" value="ECO:0007669"/>
    <property type="project" value="UniProtKB-KW"/>
</dbReference>
<dbReference type="GO" id="GO:0055085">
    <property type="term" value="P:transmembrane transport"/>
    <property type="evidence" value="ECO:0007669"/>
    <property type="project" value="InterPro"/>
</dbReference>
<comment type="subcellular location">
    <subcellularLocation>
        <location evidence="1">Cell inner membrane</location>
        <topology evidence="1">Single-pass membrane protein</topology>
        <orientation evidence="1">Periplasmic side</orientation>
    </subcellularLocation>
</comment>
<evidence type="ECO:0000256" key="3">
    <source>
        <dbReference type="ARBA" id="ARBA00022448"/>
    </source>
</evidence>
<protein>
    <submittedName>
        <fullName evidence="12">Energy transducer TonB</fullName>
    </submittedName>
</protein>
<gene>
    <name evidence="12" type="ORF">IPL58_02900</name>
</gene>
<keyword evidence="7" id="KW-0653">Protein transport</keyword>
<evidence type="ECO:0000256" key="2">
    <source>
        <dbReference type="ARBA" id="ARBA00006555"/>
    </source>
</evidence>
<evidence type="ECO:0000313" key="12">
    <source>
        <dbReference type="EMBL" id="MBK8523150.1"/>
    </source>
</evidence>
<evidence type="ECO:0000256" key="8">
    <source>
        <dbReference type="ARBA" id="ARBA00022989"/>
    </source>
</evidence>
<evidence type="ECO:0000256" key="7">
    <source>
        <dbReference type="ARBA" id="ARBA00022927"/>
    </source>
</evidence>
<dbReference type="PANTHER" id="PTHR33446">
    <property type="entry name" value="PROTEIN TONB-RELATED"/>
    <property type="match status" value="1"/>
</dbReference>
<keyword evidence="9" id="KW-0472">Membrane</keyword>
<evidence type="ECO:0000256" key="9">
    <source>
        <dbReference type="ARBA" id="ARBA00023136"/>
    </source>
</evidence>
<dbReference type="InterPro" id="IPR051045">
    <property type="entry name" value="TonB-dependent_transducer"/>
</dbReference>
<comment type="similarity">
    <text evidence="2">Belongs to the TonB family.</text>
</comment>
<evidence type="ECO:0000259" key="11">
    <source>
        <dbReference type="PROSITE" id="PS52015"/>
    </source>
</evidence>
<proteinExistence type="inferred from homology"/>
<evidence type="ECO:0000256" key="1">
    <source>
        <dbReference type="ARBA" id="ARBA00004383"/>
    </source>
</evidence>
<dbReference type="SUPFAM" id="SSF74653">
    <property type="entry name" value="TolA/TonB C-terminal domain"/>
    <property type="match status" value="1"/>
</dbReference>
<keyword evidence="6" id="KW-0812">Transmembrane</keyword>
<comment type="caution">
    <text evidence="12">The sequence shown here is derived from an EMBL/GenBank/DDBJ whole genome shotgun (WGS) entry which is preliminary data.</text>
</comment>
<dbReference type="InterPro" id="IPR037682">
    <property type="entry name" value="TonB_C"/>
</dbReference>
<dbReference type="Gene3D" id="3.30.1150.10">
    <property type="match status" value="1"/>
</dbReference>
<name>A0A9D7JYL3_9PROT</name>
<dbReference type="InterPro" id="IPR006260">
    <property type="entry name" value="TonB/TolA_C"/>
</dbReference>
<dbReference type="Pfam" id="PF03544">
    <property type="entry name" value="TonB_C"/>
    <property type="match status" value="1"/>
</dbReference>
<sequence>MIEPEVAKPPRIESPKPVPQQPAAKKVQTPPPVMTASKRDDAPASFSVTPQPEPVALPSIQAPAPITAARFDADYLQNPKPAYPPMSRRLGEEGKVVLRVRVSTQGMPLSIEVSKSSGFPRLDEAARAAVERWRFVSARQGNEPIEASVLVPLNFTLSN</sequence>
<feature type="region of interest" description="Disordered" evidence="10">
    <location>
        <begin position="1"/>
        <end position="58"/>
    </location>
</feature>
<evidence type="ECO:0000256" key="5">
    <source>
        <dbReference type="ARBA" id="ARBA00022519"/>
    </source>
</evidence>
<keyword evidence="5" id="KW-0997">Cell inner membrane</keyword>
<dbReference type="EMBL" id="JADJUC010000002">
    <property type="protein sequence ID" value="MBK8523150.1"/>
    <property type="molecule type" value="Genomic_DNA"/>
</dbReference>
<dbReference type="PROSITE" id="PS52015">
    <property type="entry name" value="TONB_CTD"/>
    <property type="match status" value="1"/>
</dbReference>
<dbReference type="GO" id="GO:0098797">
    <property type="term" value="C:plasma membrane protein complex"/>
    <property type="evidence" value="ECO:0007669"/>
    <property type="project" value="TreeGrafter"/>
</dbReference>
<evidence type="ECO:0000256" key="4">
    <source>
        <dbReference type="ARBA" id="ARBA00022475"/>
    </source>
</evidence>
<dbReference type="NCBIfam" id="TIGR01352">
    <property type="entry name" value="tonB_Cterm"/>
    <property type="match status" value="1"/>
</dbReference>
<accession>A0A9D7JYL3</accession>
<dbReference type="AlphaFoldDB" id="A0A9D7JYL3"/>
<keyword evidence="8" id="KW-1133">Transmembrane helix</keyword>
<feature type="compositionally biased region" description="Basic and acidic residues" evidence="10">
    <location>
        <begin position="1"/>
        <end position="14"/>
    </location>
</feature>
<dbReference type="PANTHER" id="PTHR33446:SF2">
    <property type="entry name" value="PROTEIN TONB"/>
    <property type="match status" value="1"/>
</dbReference>
<keyword evidence="3" id="KW-0813">Transport</keyword>
<evidence type="ECO:0000313" key="13">
    <source>
        <dbReference type="Proteomes" id="UP000886689"/>
    </source>
</evidence>
<organism evidence="12 13">
    <name type="scientific">Candidatus Proximibacter danicus</name>
    <dbReference type="NCBI Taxonomy" id="2954365"/>
    <lineage>
        <taxon>Bacteria</taxon>
        <taxon>Pseudomonadati</taxon>
        <taxon>Pseudomonadota</taxon>
        <taxon>Betaproteobacteria</taxon>
        <taxon>Candidatus Proximibacter</taxon>
    </lineage>
</organism>
<reference evidence="12" key="1">
    <citation type="submission" date="2020-10" db="EMBL/GenBank/DDBJ databases">
        <title>Connecting structure to function with the recovery of over 1000 high-quality activated sludge metagenome-assembled genomes encoding full-length rRNA genes using long-read sequencing.</title>
        <authorList>
            <person name="Singleton C.M."/>
            <person name="Petriglieri F."/>
            <person name="Kristensen J.M."/>
            <person name="Kirkegaard R.H."/>
            <person name="Michaelsen T.Y."/>
            <person name="Andersen M.H."/>
            <person name="Karst S.M."/>
            <person name="Dueholm M.S."/>
            <person name="Nielsen P.H."/>
            <person name="Albertsen M."/>
        </authorList>
    </citation>
    <scope>NUCLEOTIDE SEQUENCE</scope>
    <source>
        <strain evidence="12">Hirt_18-Q3-R61-65_BATAC.395</strain>
    </source>
</reference>
<dbReference type="GO" id="GO:0031992">
    <property type="term" value="F:energy transducer activity"/>
    <property type="evidence" value="ECO:0007669"/>
    <property type="project" value="TreeGrafter"/>
</dbReference>
<evidence type="ECO:0000256" key="10">
    <source>
        <dbReference type="SAM" id="MobiDB-lite"/>
    </source>
</evidence>
<dbReference type="Proteomes" id="UP000886689">
    <property type="component" value="Unassembled WGS sequence"/>
</dbReference>
<feature type="domain" description="TonB C-terminal" evidence="11">
    <location>
        <begin position="68"/>
        <end position="159"/>
    </location>
</feature>